<proteinExistence type="predicted"/>
<reference evidence="3" key="1">
    <citation type="journal article" date="2019" name="Int. J. Syst. Evol. Microbiol.">
        <title>The Global Catalogue of Microorganisms (GCM) 10K type strain sequencing project: providing services to taxonomists for standard genome sequencing and annotation.</title>
        <authorList>
            <consortium name="The Broad Institute Genomics Platform"/>
            <consortium name="The Broad Institute Genome Sequencing Center for Infectious Disease"/>
            <person name="Wu L."/>
            <person name="Ma J."/>
        </authorList>
    </citation>
    <scope>NUCLEOTIDE SEQUENCE [LARGE SCALE GENOMIC DNA]</scope>
    <source>
        <strain evidence="3">CGMCC 4.7397</strain>
    </source>
</reference>
<sequence>MAEVDQLRAQRGADPRGGVVAPDDEDRVPAAEGVGHPCPRGHGLGLVDRAGFDEPAVPLVGLQRIGIPLAQSKRRTTSQSAENRRTSPR</sequence>
<feature type="region of interest" description="Disordered" evidence="1">
    <location>
        <begin position="67"/>
        <end position="89"/>
    </location>
</feature>
<evidence type="ECO:0000313" key="2">
    <source>
        <dbReference type="EMBL" id="MFC5952143.1"/>
    </source>
</evidence>
<dbReference type="RefSeq" id="WP_379570760.1">
    <property type="nucleotide sequence ID" value="NZ_JBHSQK010000096.1"/>
</dbReference>
<keyword evidence="3" id="KW-1185">Reference proteome</keyword>
<protein>
    <submittedName>
        <fullName evidence="2">Uncharacterized protein</fullName>
    </submittedName>
</protein>
<feature type="compositionally biased region" description="Basic and acidic residues" evidence="1">
    <location>
        <begin position="1"/>
        <end position="14"/>
    </location>
</feature>
<evidence type="ECO:0000313" key="3">
    <source>
        <dbReference type="Proteomes" id="UP001596119"/>
    </source>
</evidence>
<evidence type="ECO:0000256" key="1">
    <source>
        <dbReference type="SAM" id="MobiDB-lite"/>
    </source>
</evidence>
<gene>
    <name evidence="2" type="ORF">ACFQH9_28145</name>
</gene>
<feature type="region of interest" description="Disordered" evidence="1">
    <location>
        <begin position="1"/>
        <end position="39"/>
    </location>
</feature>
<organism evidence="2 3">
    <name type="scientific">Pseudonocardia lutea</name>
    <dbReference type="NCBI Taxonomy" id="2172015"/>
    <lineage>
        <taxon>Bacteria</taxon>
        <taxon>Bacillati</taxon>
        <taxon>Actinomycetota</taxon>
        <taxon>Actinomycetes</taxon>
        <taxon>Pseudonocardiales</taxon>
        <taxon>Pseudonocardiaceae</taxon>
        <taxon>Pseudonocardia</taxon>
    </lineage>
</organism>
<dbReference type="Proteomes" id="UP001596119">
    <property type="component" value="Unassembled WGS sequence"/>
</dbReference>
<dbReference type="EMBL" id="JBHSQK010000096">
    <property type="protein sequence ID" value="MFC5952143.1"/>
    <property type="molecule type" value="Genomic_DNA"/>
</dbReference>
<name>A0ABW1IH50_9PSEU</name>
<accession>A0ABW1IH50</accession>
<comment type="caution">
    <text evidence="2">The sequence shown here is derived from an EMBL/GenBank/DDBJ whole genome shotgun (WGS) entry which is preliminary data.</text>
</comment>